<evidence type="ECO:0000313" key="3">
    <source>
        <dbReference type="Proteomes" id="UP000016933"/>
    </source>
</evidence>
<dbReference type="HOGENOM" id="CLU_882848_0_0_1"/>
<dbReference type="OrthoDB" id="10629539at2759"/>
<evidence type="ECO:0000313" key="2">
    <source>
        <dbReference type="EMBL" id="EME41193.1"/>
    </source>
</evidence>
<accession>N1PF11</accession>
<protein>
    <submittedName>
        <fullName evidence="2">Uncharacterized protein</fullName>
    </submittedName>
</protein>
<name>N1PF11_DOTSN</name>
<dbReference type="EMBL" id="KB446542">
    <property type="protein sequence ID" value="EME41193.1"/>
    <property type="molecule type" value="Genomic_DNA"/>
</dbReference>
<feature type="region of interest" description="Disordered" evidence="1">
    <location>
        <begin position="71"/>
        <end position="99"/>
    </location>
</feature>
<keyword evidence="3" id="KW-1185">Reference proteome</keyword>
<reference evidence="2 3" key="2">
    <citation type="journal article" date="2012" name="PLoS Pathog.">
        <title>Diverse lifestyles and strategies of plant pathogenesis encoded in the genomes of eighteen Dothideomycetes fungi.</title>
        <authorList>
            <person name="Ohm R.A."/>
            <person name="Feau N."/>
            <person name="Henrissat B."/>
            <person name="Schoch C.L."/>
            <person name="Horwitz B.A."/>
            <person name="Barry K.W."/>
            <person name="Condon B.J."/>
            <person name="Copeland A.C."/>
            <person name="Dhillon B."/>
            <person name="Glaser F."/>
            <person name="Hesse C.N."/>
            <person name="Kosti I."/>
            <person name="LaButti K."/>
            <person name="Lindquist E.A."/>
            <person name="Lucas S."/>
            <person name="Salamov A.A."/>
            <person name="Bradshaw R.E."/>
            <person name="Ciuffetti L."/>
            <person name="Hamelin R.C."/>
            <person name="Kema G.H.J."/>
            <person name="Lawrence C."/>
            <person name="Scott J.A."/>
            <person name="Spatafora J.W."/>
            <person name="Turgeon B.G."/>
            <person name="de Wit P.J.G.M."/>
            <person name="Zhong S."/>
            <person name="Goodwin S.B."/>
            <person name="Grigoriev I.V."/>
        </authorList>
    </citation>
    <scope>NUCLEOTIDE SEQUENCE [LARGE SCALE GENOMIC DNA]</scope>
    <source>
        <strain evidence="3">NZE10 / CBS 128990</strain>
    </source>
</reference>
<dbReference type="AlphaFoldDB" id="N1PF11"/>
<proteinExistence type="predicted"/>
<reference evidence="3" key="1">
    <citation type="journal article" date="2012" name="PLoS Genet.">
        <title>The genomes of the fungal plant pathogens Cladosporium fulvum and Dothistroma septosporum reveal adaptation to different hosts and lifestyles but also signatures of common ancestry.</title>
        <authorList>
            <person name="de Wit P.J.G.M."/>
            <person name="van der Burgt A."/>
            <person name="Oekmen B."/>
            <person name="Stergiopoulos I."/>
            <person name="Abd-Elsalam K.A."/>
            <person name="Aerts A.L."/>
            <person name="Bahkali A.H."/>
            <person name="Beenen H.G."/>
            <person name="Chettri P."/>
            <person name="Cox M.P."/>
            <person name="Datema E."/>
            <person name="de Vries R.P."/>
            <person name="Dhillon B."/>
            <person name="Ganley A.R."/>
            <person name="Griffiths S.A."/>
            <person name="Guo Y."/>
            <person name="Hamelin R.C."/>
            <person name="Henrissat B."/>
            <person name="Kabir M.S."/>
            <person name="Jashni M.K."/>
            <person name="Kema G."/>
            <person name="Klaubauf S."/>
            <person name="Lapidus A."/>
            <person name="Levasseur A."/>
            <person name="Lindquist E."/>
            <person name="Mehrabi R."/>
            <person name="Ohm R.A."/>
            <person name="Owen T.J."/>
            <person name="Salamov A."/>
            <person name="Schwelm A."/>
            <person name="Schijlen E."/>
            <person name="Sun H."/>
            <person name="van den Burg H.A."/>
            <person name="van Ham R.C.H.J."/>
            <person name="Zhang S."/>
            <person name="Goodwin S.B."/>
            <person name="Grigoriev I.V."/>
            <person name="Collemare J."/>
            <person name="Bradshaw R.E."/>
        </authorList>
    </citation>
    <scope>NUCLEOTIDE SEQUENCE [LARGE SCALE GENOMIC DNA]</scope>
    <source>
        <strain evidence="3">NZE10 / CBS 128990</strain>
    </source>
</reference>
<evidence type="ECO:0000256" key="1">
    <source>
        <dbReference type="SAM" id="MobiDB-lite"/>
    </source>
</evidence>
<gene>
    <name evidence="2" type="ORF">DOTSEDRAFT_26396</name>
</gene>
<sequence>MELEFWSSKDIYDMSSNRDGMSSDFATSGVEQALLARQEGCLTTAAPTWFAESCLDQRSLGNEVVDIDRPKFETRVKDDGEKSDPSDIPAPQSRASDPPAESLFLAIPPELRLNIYSFLLLSFSDSINTTVLKSIYHGAIRYYGLVPESETSKARQRLLQHSGVHGMLETHPLIRNEILPMYLNTLPTIWKEYTTLAVSNADRYLEFLAWGHYEPGSRQVLELLDELGKSLASFVLSELCSVGFQHLKREQKACCKELTKTWKDRRTLVKRVDAPGWRRPITQLSMHENQKRPVEAMIENTRFVGSIVQVLDFRL</sequence>
<dbReference type="Proteomes" id="UP000016933">
    <property type="component" value="Unassembled WGS sequence"/>
</dbReference>
<organism evidence="2 3">
    <name type="scientific">Dothistroma septosporum (strain NZE10 / CBS 128990)</name>
    <name type="common">Red band needle blight fungus</name>
    <name type="synonym">Mycosphaerella pini</name>
    <dbReference type="NCBI Taxonomy" id="675120"/>
    <lineage>
        <taxon>Eukaryota</taxon>
        <taxon>Fungi</taxon>
        <taxon>Dikarya</taxon>
        <taxon>Ascomycota</taxon>
        <taxon>Pezizomycotina</taxon>
        <taxon>Dothideomycetes</taxon>
        <taxon>Dothideomycetidae</taxon>
        <taxon>Mycosphaerellales</taxon>
        <taxon>Mycosphaerellaceae</taxon>
        <taxon>Dothistroma</taxon>
    </lineage>
</organism>
<feature type="compositionally biased region" description="Basic and acidic residues" evidence="1">
    <location>
        <begin position="71"/>
        <end position="85"/>
    </location>
</feature>